<dbReference type="InterPro" id="IPR009057">
    <property type="entry name" value="Homeodomain-like_sf"/>
</dbReference>
<evidence type="ECO:0000313" key="9">
    <source>
        <dbReference type="Proteomes" id="UP001239680"/>
    </source>
</evidence>
<accession>A0ABU0VSQ6</accession>
<dbReference type="InterPro" id="IPR036271">
    <property type="entry name" value="Tet_transcr_reg_TetR-rel_C_sf"/>
</dbReference>
<gene>
    <name evidence="8" type="ORF">Q9295_00120</name>
</gene>
<name>A0ABU0VSQ6_9RHOB</name>
<dbReference type="Pfam" id="PF13977">
    <property type="entry name" value="TetR_C_6"/>
    <property type="match status" value="1"/>
</dbReference>
<evidence type="ECO:0000256" key="1">
    <source>
        <dbReference type="ARBA" id="ARBA00022491"/>
    </source>
</evidence>
<dbReference type="SUPFAM" id="SSF48498">
    <property type="entry name" value="Tetracyclin repressor-like, C-terminal domain"/>
    <property type="match status" value="1"/>
</dbReference>
<evidence type="ECO:0000259" key="7">
    <source>
        <dbReference type="PROSITE" id="PS50977"/>
    </source>
</evidence>
<organism evidence="8 9">
    <name type="scientific">Pseudogemmobacter lacusdianii</name>
    <dbReference type="NCBI Taxonomy" id="3069608"/>
    <lineage>
        <taxon>Bacteria</taxon>
        <taxon>Pseudomonadati</taxon>
        <taxon>Pseudomonadota</taxon>
        <taxon>Alphaproteobacteria</taxon>
        <taxon>Rhodobacterales</taxon>
        <taxon>Paracoccaceae</taxon>
        <taxon>Pseudogemmobacter</taxon>
    </lineage>
</organism>
<evidence type="ECO:0000313" key="8">
    <source>
        <dbReference type="EMBL" id="MDQ2064764.1"/>
    </source>
</evidence>
<dbReference type="Gene3D" id="1.10.357.10">
    <property type="entry name" value="Tetracycline Repressor, domain 2"/>
    <property type="match status" value="1"/>
</dbReference>
<dbReference type="Proteomes" id="UP001239680">
    <property type="component" value="Unassembled WGS sequence"/>
</dbReference>
<keyword evidence="1" id="KW-0678">Repressor</keyword>
<dbReference type="SUPFAM" id="SSF46689">
    <property type="entry name" value="Homeodomain-like"/>
    <property type="match status" value="1"/>
</dbReference>
<dbReference type="PROSITE" id="PS50977">
    <property type="entry name" value="HTH_TETR_2"/>
    <property type="match status" value="1"/>
</dbReference>
<feature type="domain" description="HTH tetR-type" evidence="7">
    <location>
        <begin position="28"/>
        <end position="88"/>
    </location>
</feature>
<evidence type="ECO:0000256" key="6">
    <source>
        <dbReference type="SAM" id="MobiDB-lite"/>
    </source>
</evidence>
<evidence type="ECO:0000256" key="4">
    <source>
        <dbReference type="ARBA" id="ARBA00023163"/>
    </source>
</evidence>
<keyword evidence="4" id="KW-0804">Transcription</keyword>
<dbReference type="Pfam" id="PF00440">
    <property type="entry name" value="TetR_N"/>
    <property type="match status" value="1"/>
</dbReference>
<protein>
    <submittedName>
        <fullName evidence="8">TetR family transcriptional regulator C-terminal domain-containing protein</fullName>
    </submittedName>
</protein>
<comment type="caution">
    <text evidence="8">The sequence shown here is derived from an EMBL/GenBank/DDBJ whole genome shotgun (WGS) entry which is preliminary data.</text>
</comment>
<dbReference type="EMBL" id="JAVDBT010000001">
    <property type="protein sequence ID" value="MDQ2064764.1"/>
    <property type="molecule type" value="Genomic_DNA"/>
</dbReference>
<dbReference type="PANTHER" id="PTHR30055">
    <property type="entry name" value="HTH-TYPE TRANSCRIPTIONAL REGULATOR RUTR"/>
    <property type="match status" value="1"/>
</dbReference>
<keyword evidence="9" id="KW-1185">Reference proteome</keyword>
<dbReference type="PRINTS" id="PR00455">
    <property type="entry name" value="HTHTETR"/>
</dbReference>
<dbReference type="PANTHER" id="PTHR30055:SF200">
    <property type="entry name" value="HTH-TYPE TRANSCRIPTIONAL REPRESSOR BDCR"/>
    <property type="match status" value="1"/>
</dbReference>
<keyword evidence="2" id="KW-0805">Transcription regulation</keyword>
<feature type="compositionally biased region" description="Low complexity" evidence="6">
    <location>
        <begin position="1"/>
        <end position="16"/>
    </location>
</feature>
<sequence>MTAASPKPSTSSAEAPDPAPRPRTMSREARREQIIEATIRTLAARGFARTTLTEVAREAGLSHGLVLFHFETKEKLLADTLGALAEEYRDNWQAALASAGPTAAEQLSALIDADFAPNLCTPDRLAAWCAFWGEAQSRPIYQENYGDKDAAYNARMEEICAELVAEGGYTAAPKYLARILRLTIEGTWLDLMSMKDPYDAAEAQRTARICASILFPKHFKAE</sequence>
<dbReference type="InterPro" id="IPR001647">
    <property type="entry name" value="HTH_TetR"/>
</dbReference>
<dbReference type="RefSeq" id="WP_306678198.1">
    <property type="nucleotide sequence ID" value="NZ_JAVDBT010000001.1"/>
</dbReference>
<feature type="DNA-binding region" description="H-T-H motif" evidence="5">
    <location>
        <begin position="51"/>
        <end position="70"/>
    </location>
</feature>
<dbReference type="InterPro" id="IPR050109">
    <property type="entry name" value="HTH-type_TetR-like_transc_reg"/>
</dbReference>
<feature type="region of interest" description="Disordered" evidence="6">
    <location>
        <begin position="1"/>
        <end position="29"/>
    </location>
</feature>
<reference evidence="8 9" key="1">
    <citation type="submission" date="2023-08" db="EMBL/GenBank/DDBJ databases">
        <title>Characterization of two Paracoccaceae strains isolated from Phycosphere and proposal of Xinfangfangia lacusdiani sp. nov.</title>
        <authorList>
            <person name="Deng Y."/>
            <person name="Zhang Y.Q."/>
        </authorList>
    </citation>
    <scope>NUCLEOTIDE SEQUENCE [LARGE SCALE GENOMIC DNA]</scope>
    <source>
        <strain evidence="8 9">CPCC 101601</strain>
    </source>
</reference>
<evidence type="ECO:0000256" key="5">
    <source>
        <dbReference type="PROSITE-ProRule" id="PRU00335"/>
    </source>
</evidence>
<keyword evidence="3 5" id="KW-0238">DNA-binding</keyword>
<evidence type="ECO:0000256" key="2">
    <source>
        <dbReference type="ARBA" id="ARBA00023015"/>
    </source>
</evidence>
<proteinExistence type="predicted"/>
<dbReference type="InterPro" id="IPR039538">
    <property type="entry name" value="BetI_C"/>
</dbReference>
<evidence type="ECO:0000256" key="3">
    <source>
        <dbReference type="ARBA" id="ARBA00023125"/>
    </source>
</evidence>